<feature type="domain" description="Peptidase S8/S53" evidence="9">
    <location>
        <begin position="144"/>
        <end position="629"/>
    </location>
</feature>
<evidence type="ECO:0000259" key="9">
    <source>
        <dbReference type="Pfam" id="PF00082"/>
    </source>
</evidence>
<accession>A0A8S0UGC4</accession>
<sequence>MTLMMRSSHVFSLLLILLPLLASCFADPKQVYIVYFGHHSGEKTFQEIEENHYSYLSSVKETAEDARSSLIYSYKHSINGFAALLTPDEASKLSQMEEVVSVLRSHPKKYSLHTTRSWEFAGLRKWTKPHHLRKEDLLMKSKYGNDIIVGMLDNGIWPESRSFSDAGMGEIPPRWKGICQSGDSFNSSNCNKKIIGARYYLKGYEAYYGPLNRTIDYKSPRDKDGHGTHTSSTVGGRLVHNASALGGFAGGTASGGVPLVRLAMYKVCWAVPGVEKAEGNTCFEEDMLAAMDDAIADGVDVISISIGTTKPIPYTEDGIAVGALHAMKKNIVVSCSAGNSGPNVSTLSNPAPWIITVGASTLDRAFISSVELGNGMKLEGQSITPYTLEKKMYPLVYAAQVLNPHVRKNESSQCLPGSLSPEKSKGKIIFCMRGVGARIGKGLEVKRAGGIGMILGNSKENGDVLDPDSHFLPATGVTHISAVRIFKYIFSTKEPMAYIFPGTTVLHTKPAPTMAIFTSRGPNTISPDILKPDITAPGVYILAAWSEASSPTKLDRDHRVAKYNLLSGTSMSCPHIAASCALLKAIHPKWSSAAIRSAMITSAELRNNEGNLIADIAGNPADPFQFGAGHFRPTKAADPGLVYDASYTDYLLFLCSSGLKNLDSSFNCPENPPHPRNLNCPSIAIPGLRGAVTVQRTVTNVGSSRSVYFASIKPPPGFKIEISPPILFFHSVRQKKKFSITVKEDSEMLGSRKKGEYAFGWYSWFDGIHNVRSPIAISVA</sequence>
<evidence type="ECO:0000256" key="4">
    <source>
        <dbReference type="ARBA" id="ARBA00022801"/>
    </source>
</evidence>
<dbReference type="PANTHER" id="PTHR10795">
    <property type="entry name" value="PROPROTEIN CONVERTASE SUBTILISIN/KEXIN"/>
    <property type="match status" value="1"/>
</dbReference>
<dbReference type="InterPro" id="IPR036852">
    <property type="entry name" value="Peptidase_S8/S53_dom_sf"/>
</dbReference>
<feature type="domain" description="Subtilisin-like protease fibronectin type-III" evidence="12">
    <location>
        <begin position="677"/>
        <end position="777"/>
    </location>
</feature>
<dbReference type="Gene3D" id="3.50.30.30">
    <property type="match status" value="1"/>
</dbReference>
<dbReference type="FunFam" id="3.40.50.200:FF:000006">
    <property type="entry name" value="Subtilisin-like protease SBT1.5"/>
    <property type="match status" value="1"/>
</dbReference>
<dbReference type="PROSITE" id="PS51257">
    <property type="entry name" value="PROKAR_LIPOPROTEIN"/>
    <property type="match status" value="1"/>
</dbReference>
<dbReference type="GO" id="GO:0004252">
    <property type="term" value="F:serine-type endopeptidase activity"/>
    <property type="evidence" value="ECO:0007669"/>
    <property type="project" value="UniProtKB-UniRule"/>
</dbReference>
<dbReference type="InterPro" id="IPR034197">
    <property type="entry name" value="Peptidases_S8_3"/>
</dbReference>
<evidence type="ECO:0000313" key="14">
    <source>
        <dbReference type="Proteomes" id="UP000594638"/>
    </source>
</evidence>
<keyword evidence="5 7" id="KW-0720">Serine protease</keyword>
<dbReference type="InterPro" id="IPR045051">
    <property type="entry name" value="SBT"/>
</dbReference>
<dbReference type="CDD" id="cd02120">
    <property type="entry name" value="PA_subtilisin_like"/>
    <property type="match status" value="1"/>
</dbReference>
<dbReference type="FunFam" id="3.30.70.80:FF:000002">
    <property type="entry name" value="Subtilisin-like protease SBT5.3"/>
    <property type="match status" value="1"/>
</dbReference>
<feature type="active site" description="Charge relay system" evidence="6 7">
    <location>
        <position position="570"/>
    </location>
</feature>
<dbReference type="PROSITE" id="PS00138">
    <property type="entry name" value="SUBTILASE_SER"/>
    <property type="match status" value="1"/>
</dbReference>
<dbReference type="Gene3D" id="3.30.70.80">
    <property type="entry name" value="Peptidase S8 propeptide/proteinase inhibitor I9"/>
    <property type="match status" value="1"/>
</dbReference>
<comment type="similarity">
    <text evidence="1 7">Belongs to the peptidase S8 family.</text>
</comment>
<evidence type="ECO:0000256" key="1">
    <source>
        <dbReference type="ARBA" id="ARBA00011073"/>
    </source>
</evidence>
<dbReference type="InterPro" id="IPR037045">
    <property type="entry name" value="S8pro/Inhibitor_I9_sf"/>
</dbReference>
<dbReference type="AlphaFoldDB" id="A0A8S0UGC4"/>
<dbReference type="SUPFAM" id="SSF52743">
    <property type="entry name" value="Subtilisin-like"/>
    <property type="match status" value="1"/>
</dbReference>
<dbReference type="InterPro" id="IPR015500">
    <property type="entry name" value="Peptidase_S8_subtilisin-rel"/>
</dbReference>
<gene>
    <name evidence="13" type="ORF">OLEA9_A116381</name>
</gene>
<evidence type="ECO:0000256" key="3">
    <source>
        <dbReference type="ARBA" id="ARBA00022729"/>
    </source>
</evidence>
<evidence type="ECO:0000259" key="12">
    <source>
        <dbReference type="Pfam" id="PF17766"/>
    </source>
</evidence>
<feature type="active site" description="Charge relay system" evidence="6 7">
    <location>
        <position position="153"/>
    </location>
</feature>
<dbReference type="InterPro" id="IPR041469">
    <property type="entry name" value="Subtilisin-like_FN3"/>
</dbReference>
<dbReference type="InterPro" id="IPR000209">
    <property type="entry name" value="Peptidase_S8/S53_dom"/>
</dbReference>
<dbReference type="Pfam" id="PF00082">
    <property type="entry name" value="Peptidase_S8"/>
    <property type="match status" value="1"/>
</dbReference>
<dbReference type="InterPro" id="IPR023828">
    <property type="entry name" value="Peptidase_S8_Ser-AS"/>
</dbReference>
<evidence type="ECO:0000256" key="6">
    <source>
        <dbReference type="PIRSR" id="PIRSR615500-1"/>
    </source>
</evidence>
<keyword evidence="2 7" id="KW-0645">Protease</keyword>
<evidence type="ECO:0000259" key="10">
    <source>
        <dbReference type="Pfam" id="PF02225"/>
    </source>
</evidence>
<keyword evidence="3 8" id="KW-0732">Signal</keyword>
<evidence type="ECO:0000313" key="13">
    <source>
        <dbReference type="EMBL" id="CAA3017196.1"/>
    </source>
</evidence>
<evidence type="ECO:0000259" key="11">
    <source>
        <dbReference type="Pfam" id="PF05922"/>
    </source>
</evidence>
<feature type="signal peptide" evidence="8">
    <location>
        <begin position="1"/>
        <end position="26"/>
    </location>
</feature>
<dbReference type="InterPro" id="IPR010259">
    <property type="entry name" value="S8pro/Inhibitor_I9"/>
</dbReference>
<feature type="domain" description="Inhibitor I9" evidence="11">
    <location>
        <begin position="31"/>
        <end position="107"/>
    </location>
</feature>
<dbReference type="EMBL" id="CACTIH010007683">
    <property type="protein sequence ID" value="CAA3017196.1"/>
    <property type="molecule type" value="Genomic_DNA"/>
</dbReference>
<feature type="active site" description="Charge relay system" evidence="6 7">
    <location>
        <position position="226"/>
    </location>
</feature>
<dbReference type="Proteomes" id="UP000594638">
    <property type="component" value="Unassembled WGS sequence"/>
</dbReference>
<dbReference type="CDD" id="cd04852">
    <property type="entry name" value="Peptidases_S8_3"/>
    <property type="match status" value="1"/>
</dbReference>
<feature type="chain" id="PRO_5035790626" evidence="8">
    <location>
        <begin position="27"/>
        <end position="780"/>
    </location>
</feature>
<organism evidence="13 14">
    <name type="scientific">Olea europaea subsp. europaea</name>
    <dbReference type="NCBI Taxonomy" id="158383"/>
    <lineage>
        <taxon>Eukaryota</taxon>
        <taxon>Viridiplantae</taxon>
        <taxon>Streptophyta</taxon>
        <taxon>Embryophyta</taxon>
        <taxon>Tracheophyta</taxon>
        <taxon>Spermatophyta</taxon>
        <taxon>Magnoliopsida</taxon>
        <taxon>eudicotyledons</taxon>
        <taxon>Gunneridae</taxon>
        <taxon>Pentapetalae</taxon>
        <taxon>asterids</taxon>
        <taxon>lamiids</taxon>
        <taxon>Lamiales</taxon>
        <taxon>Oleaceae</taxon>
        <taxon>Oleeae</taxon>
        <taxon>Olea</taxon>
    </lineage>
</organism>
<dbReference type="Pfam" id="PF17766">
    <property type="entry name" value="fn3_6"/>
    <property type="match status" value="1"/>
</dbReference>
<proteinExistence type="inferred from homology"/>
<evidence type="ECO:0000256" key="5">
    <source>
        <dbReference type="ARBA" id="ARBA00022825"/>
    </source>
</evidence>
<dbReference type="PRINTS" id="PR00723">
    <property type="entry name" value="SUBTILISIN"/>
</dbReference>
<evidence type="ECO:0000256" key="2">
    <source>
        <dbReference type="ARBA" id="ARBA00022670"/>
    </source>
</evidence>
<comment type="caution">
    <text evidence="13">The sequence shown here is derived from an EMBL/GenBank/DDBJ whole genome shotgun (WGS) entry which is preliminary data.</text>
</comment>
<evidence type="ECO:0000256" key="7">
    <source>
        <dbReference type="PROSITE-ProRule" id="PRU01240"/>
    </source>
</evidence>
<keyword evidence="14" id="KW-1185">Reference proteome</keyword>
<name>A0A8S0UGC4_OLEEU</name>
<dbReference type="Pfam" id="PF02225">
    <property type="entry name" value="PA"/>
    <property type="match status" value="1"/>
</dbReference>
<dbReference type="FunFam" id="3.50.30.30:FF:000005">
    <property type="entry name" value="subtilisin-like protease SBT1.5"/>
    <property type="match status" value="1"/>
</dbReference>
<dbReference type="Gene3D" id="2.60.40.2310">
    <property type="match status" value="1"/>
</dbReference>
<dbReference type="OrthoDB" id="206201at2759"/>
<keyword evidence="4 7" id="KW-0378">Hydrolase</keyword>
<dbReference type="GO" id="GO:0006508">
    <property type="term" value="P:proteolysis"/>
    <property type="evidence" value="ECO:0007669"/>
    <property type="project" value="UniProtKB-KW"/>
</dbReference>
<reference evidence="13 14" key="1">
    <citation type="submission" date="2019-12" db="EMBL/GenBank/DDBJ databases">
        <authorList>
            <person name="Alioto T."/>
            <person name="Alioto T."/>
            <person name="Gomez Garrido J."/>
        </authorList>
    </citation>
    <scope>NUCLEOTIDE SEQUENCE [LARGE SCALE GENOMIC DNA]</scope>
</reference>
<dbReference type="Gramene" id="OE9A116381T1">
    <property type="protein sequence ID" value="OE9A116381C1"/>
    <property type="gene ID" value="OE9A116381"/>
</dbReference>
<dbReference type="Pfam" id="PF05922">
    <property type="entry name" value="Inhibitor_I9"/>
    <property type="match status" value="1"/>
</dbReference>
<dbReference type="InterPro" id="IPR003137">
    <property type="entry name" value="PA_domain"/>
</dbReference>
<protein>
    <submittedName>
        <fullName evidence="13">Subtilisin-like protease</fullName>
    </submittedName>
</protein>
<dbReference type="Gene3D" id="3.40.50.200">
    <property type="entry name" value="Peptidase S8/S53 domain"/>
    <property type="match status" value="1"/>
</dbReference>
<evidence type="ECO:0000256" key="8">
    <source>
        <dbReference type="SAM" id="SignalP"/>
    </source>
</evidence>
<dbReference type="PROSITE" id="PS51892">
    <property type="entry name" value="SUBTILASE"/>
    <property type="match status" value="1"/>
</dbReference>
<feature type="domain" description="PA" evidence="10">
    <location>
        <begin position="393"/>
        <end position="479"/>
    </location>
</feature>